<evidence type="ECO:0000256" key="2">
    <source>
        <dbReference type="ARBA" id="ARBA00015319"/>
    </source>
</evidence>
<comment type="similarity">
    <text evidence="1">Belongs to the UFM1 family.</text>
</comment>
<dbReference type="GeneID" id="40312186"/>
<dbReference type="PANTHER" id="PTHR15825">
    <property type="entry name" value="UBIQUITIN-FOLD MODIFIER 1"/>
    <property type="match status" value="1"/>
</dbReference>
<dbReference type="PANTHER" id="PTHR15825:SF0">
    <property type="entry name" value="UBIQUITIN-FOLD MODIFIER 1"/>
    <property type="match status" value="1"/>
</dbReference>
<dbReference type="InterPro" id="IPR000571">
    <property type="entry name" value="Znf_CCCH"/>
</dbReference>
<feature type="zinc finger region" description="C3H1-type" evidence="5">
    <location>
        <begin position="1"/>
        <end position="23"/>
    </location>
</feature>
<dbReference type="VEuPathDB" id="ToxoDB:BESB_072600"/>
<feature type="compositionally biased region" description="Polar residues" evidence="6">
    <location>
        <begin position="245"/>
        <end position="261"/>
    </location>
</feature>
<feature type="region of interest" description="Disordered" evidence="6">
    <location>
        <begin position="318"/>
        <end position="339"/>
    </location>
</feature>
<evidence type="ECO:0000256" key="5">
    <source>
        <dbReference type="PROSITE-ProRule" id="PRU00723"/>
    </source>
</evidence>
<dbReference type="STRING" id="94643.A0A2A9M6K8"/>
<feature type="region of interest" description="Disordered" evidence="6">
    <location>
        <begin position="153"/>
        <end position="294"/>
    </location>
</feature>
<dbReference type="PROSITE" id="PS50103">
    <property type="entry name" value="ZF_C3H1"/>
    <property type="match status" value="1"/>
</dbReference>
<feature type="compositionally biased region" description="Pro residues" evidence="6">
    <location>
        <begin position="202"/>
        <end position="215"/>
    </location>
</feature>
<dbReference type="CDD" id="cd01766">
    <property type="entry name" value="Ubl_UFM1"/>
    <property type="match status" value="1"/>
</dbReference>
<gene>
    <name evidence="8" type="ORF">BESB_072600</name>
</gene>
<feature type="domain" description="C3H1-type" evidence="7">
    <location>
        <begin position="1"/>
        <end position="23"/>
    </location>
</feature>
<keyword evidence="5" id="KW-0863">Zinc-finger</keyword>
<dbReference type="Proteomes" id="UP000224006">
    <property type="component" value="Unassembled WGS sequence"/>
</dbReference>
<protein>
    <recommendedName>
        <fullName evidence="2">Ubiquitin-fold modifier 1</fullName>
    </recommendedName>
</protein>
<sequence length="781" mass="82193">MCPLFLAGQCRANEKCRYAHSAQELRKASVASALFLQKHPCRQLQADASSVGAATVAPAGVKTTEDALLVETGAESTADDTGTIASPSSAVTAACSMNTEVPAKFTLRYPLAKSGMATPARSSTRRPHSGILLQRRIMPSVFLCSASAGGSVRKQSCSERDSGSFSHPGSPKGSVAPTSQVSSPQGSGRQIQAIARLYCASQPPPPPDLTPPPAVLPDRRETSVLSQPSATEECEGNKEGHPGTVTCSDESDSPSTDNALQKSGGRKGRDESGQSLSRRGTSCSSSRTSVSSLALSRENTVGQLGVCAMHAEIRGDRKVGEEQGEQGMSSCVLGTRGPPEEMVRGTAVNKSGVKVLSVSISEAPEGTENEDVFSPATDGEETAQRVPSPAGMWVARSSVAEGKPSGSVPPLALTPPSAKREHESVSPSGGELCSEAESSGQERMSKARWLEQQHTPHAGPNDKVPFQWHWRCVGARNRNRGPTSTVPSVWLVQDRSRRCHESAAPSNASAAAVSIGRRFGPEQGVDQYLSRRCENLQGSLRKHGTYPLATGSSPTSVRQHHPRQPAPTYVRPVFSALPSEQQQGHAWSFVQTGGYPGTSTPGSWTYQYEGFPGSTVYRCEQSLPSFPYVPDSRLVSPDSCMSRTSFSPQSSGSTVATPHGVPAAPYASPAGGSVLTACQSQNCSLSLTLGTMAEKAGKVTFKITLASDSKQPFKVLSVPDATPFSAVIKFAAEEFKVSAATCACITNDGVGINPQQSAGVIFLKHGGELRLIPRDRVGSCL</sequence>
<keyword evidence="4" id="KW-0833">Ubl conjugation pathway</keyword>
<evidence type="ECO:0000256" key="1">
    <source>
        <dbReference type="ARBA" id="ARBA00010230"/>
    </source>
</evidence>
<reference evidence="8 9" key="1">
    <citation type="submission" date="2017-09" db="EMBL/GenBank/DDBJ databases">
        <title>Genome sequencing of Besnoitia besnoiti strain Bb-Ger1.</title>
        <authorList>
            <person name="Schares G."/>
            <person name="Venepally P."/>
            <person name="Lorenzi H.A."/>
        </authorList>
    </citation>
    <scope>NUCLEOTIDE SEQUENCE [LARGE SCALE GENOMIC DNA]</scope>
    <source>
        <strain evidence="8 9">Bb-Ger1</strain>
    </source>
</reference>
<dbReference type="GO" id="GO:0005634">
    <property type="term" value="C:nucleus"/>
    <property type="evidence" value="ECO:0007669"/>
    <property type="project" value="TreeGrafter"/>
</dbReference>
<evidence type="ECO:0000313" key="8">
    <source>
        <dbReference type="EMBL" id="PFH34108.1"/>
    </source>
</evidence>
<evidence type="ECO:0000259" key="7">
    <source>
        <dbReference type="PROSITE" id="PS50103"/>
    </source>
</evidence>
<dbReference type="Pfam" id="PF03671">
    <property type="entry name" value="Ufm1"/>
    <property type="match status" value="1"/>
</dbReference>
<keyword evidence="3" id="KW-1017">Isopeptide bond</keyword>
<proteinExistence type="inferred from homology"/>
<feature type="compositionally biased region" description="Low complexity" evidence="6">
    <location>
        <begin position="275"/>
        <end position="294"/>
    </location>
</feature>
<dbReference type="InterPro" id="IPR005375">
    <property type="entry name" value="UFM1"/>
</dbReference>
<keyword evidence="9" id="KW-1185">Reference proteome</keyword>
<feature type="region of interest" description="Disordered" evidence="6">
    <location>
        <begin position="363"/>
        <end position="447"/>
    </location>
</feature>
<dbReference type="OrthoDB" id="284357at2759"/>
<dbReference type="GO" id="GO:1990592">
    <property type="term" value="P:protein K69-linked ufmylation"/>
    <property type="evidence" value="ECO:0007669"/>
    <property type="project" value="TreeGrafter"/>
</dbReference>
<dbReference type="AlphaFoldDB" id="A0A2A9M6K8"/>
<evidence type="ECO:0000313" key="9">
    <source>
        <dbReference type="Proteomes" id="UP000224006"/>
    </source>
</evidence>
<organism evidence="8 9">
    <name type="scientific">Besnoitia besnoiti</name>
    <name type="common">Apicomplexan protozoan</name>
    <dbReference type="NCBI Taxonomy" id="94643"/>
    <lineage>
        <taxon>Eukaryota</taxon>
        <taxon>Sar</taxon>
        <taxon>Alveolata</taxon>
        <taxon>Apicomplexa</taxon>
        <taxon>Conoidasida</taxon>
        <taxon>Coccidia</taxon>
        <taxon>Eucoccidiorida</taxon>
        <taxon>Eimeriorina</taxon>
        <taxon>Sarcocystidae</taxon>
        <taxon>Besnoitia</taxon>
    </lineage>
</organism>
<keyword evidence="5" id="KW-0479">Metal-binding</keyword>
<feature type="compositionally biased region" description="Polar residues" evidence="6">
    <location>
        <begin position="176"/>
        <end position="190"/>
    </location>
</feature>
<evidence type="ECO:0000256" key="6">
    <source>
        <dbReference type="SAM" id="MobiDB-lite"/>
    </source>
</evidence>
<dbReference type="SUPFAM" id="SSF54236">
    <property type="entry name" value="Ubiquitin-like"/>
    <property type="match status" value="1"/>
</dbReference>
<name>A0A2A9M6K8_BESBE</name>
<accession>A0A2A9M6K8</accession>
<dbReference type="EMBL" id="NWUJ01000007">
    <property type="protein sequence ID" value="PFH34108.1"/>
    <property type="molecule type" value="Genomic_DNA"/>
</dbReference>
<feature type="region of interest" description="Disordered" evidence="6">
    <location>
        <begin position="542"/>
        <end position="565"/>
    </location>
</feature>
<dbReference type="FunFam" id="3.10.20.90:FF:000044">
    <property type="entry name" value="Ubiquitin-fold modifier 1"/>
    <property type="match status" value="1"/>
</dbReference>
<evidence type="ECO:0000256" key="4">
    <source>
        <dbReference type="ARBA" id="ARBA00022786"/>
    </source>
</evidence>
<comment type="caution">
    <text evidence="8">The sequence shown here is derived from an EMBL/GenBank/DDBJ whole genome shotgun (WGS) entry which is preliminary data.</text>
</comment>
<dbReference type="GO" id="GO:0005737">
    <property type="term" value="C:cytoplasm"/>
    <property type="evidence" value="ECO:0007669"/>
    <property type="project" value="TreeGrafter"/>
</dbReference>
<dbReference type="InterPro" id="IPR029071">
    <property type="entry name" value="Ubiquitin-like_domsf"/>
</dbReference>
<keyword evidence="5" id="KW-0862">Zinc</keyword>
<dbReference type="GO" id="GO:0008270">
    <property type="term" value="F:zinc ion binding"/>
    <property type="evidence" value="ECO:0007669"/>
    <property type="project" value="UniProtKB-KW"/>
</dbReference>
<dbReference type="KEGG" id="bbes:BESB_072600"/>
<evidence type="ECO:0000256" key="3">
    <source>
        <dbReference type="ARBA" id="ARBA00022499"/>
    </source>
</evidence>
<dbReference type="Gene3D" id="3.10.20.90">
    <property type="entry name" value="Phosphatidylinositol 3-kinase Catalytic Subunit, Chain A, domain 1"/>
    <property type="match status" value="1"/>
</dbReference>
<dbReference type="RefSeq" id="XP_029218117.1">
    <property type="nucleotide sequence ID" value="XM_029365633.1"/>
</dbReference>